<feature type="compositionally biased region" description="Basic and acidic residues" evidence="1">
    <location>
        <begin position="143"/>
        <end position="159"/>
    </location>
</feature>
<organism evidence="4 5">
    <name type="scientific">Lophium mytilinum</name>
    <dbReference type="NCBI Taxonomy" id="390894"/>
    <lineage>
        <taxon>Eukaryota</taxon>
        <taxon>Fungi</taxon>
        <taxon>Dikarya</taxon>
        <taxon>Ascomycota</taxon>
        <taxon>Pezizomycotina</taxon>
        <taxon>Dothideomycetes</taxon>
        <taxon>Pleosporomycetidae</taxon>
        <taxon>Mytilinidiales</taxon>
        <taxon>Mytilinidiaceae</taxon>
        <taxon>Lophium</taxon>
    </lineage>
</organism>
<evidence type="ECO:0000256" key="2">
    <source>
        <dbReference type="SAM" id="Phobius"/>
    </source>
</evidence>
<accession>A0A6A6QVN6</accession>
<feature type="region of interest" description="Disordered" evidence="1">
    <location>
        <begin position="435"/>
        <end position="521"/>
    </location>
</feature>
<name>A0A6A6QVN6_9PEZI</name>
<feature type="compositionally biased region" description="Basic and acidic residues" evidence="1">
    <location>
        <begin position="435"/>
        <end position="446"/>
    </location>
</feature>
<dbReference type="AlphaFoldDB" id="A0A6A6QVN6"/>
<evidence type="ECO:0000259" key="3">
    <source>
        <dbReference type="Pfam" id="PF22893"/>
    </source>
</evidence>
<keyword evidence="2" id="KW-1133">Transmembrane helix</keyword>
<feature type="region of interest" description="Disordered" evidence="1">
    <location>
        <begin position="138"/>
        <end position="159"/>
    </location>
</feature>
<reference evidence="4" key="1">
    <citation type="journal article" date="2020" name="Stud. Mycol.">
        <title>101 Dothideomycetes genomes: a test case for predicting lifestyles and emergence of pathogens.</title>
        <authorList>
            <person name="Haridas S."/>
            <person name="Albert R."/>
            <person name="Binder M."/>
            <person name="Bloem J."/>
            <person name="Labutti K."/>
            <person name="Salamov A."/>
            <person name="Andreopoulos B."/>
            <person name="Baker S."/>
            <person name="Barry K."/>
            <person name="Bills G."/>
            <person name="Bluhm B."/>
            <person name="Cannon C."/>
            <person name="Castanera R."/>
            <person name="Culley D."/>
            <person name="Daum C."/>
            <person name="Ezra D."/>
            <person name="Gonzalez J."/>
            <person name="Henrissat B."/>
            <person name="Kuo A."/>
            <person name="Liang C."/>
            <person name="Lipzen A."/>
            <person name="Lutzoni F."/>
            <person name="Magnuson J."/>
            <person name="Mondo S."/>
            <person name="Nolan M."/>
            <person name="Ohm R."/>
            <person name="Pangilinan J."/>
            <person name="Park H.-J."/>
            <person name="Ramirez L."/>
            <person name="Alfaro M."/>
            <person name="Sun H."/>
            <person name="Tritt A."/>
            <person name="Yoshinaga Y."/>
            <person name="Zwiers L.-H."/>
            <person name="Turgeon B."/>
            <person name="Goodwin S."/>
            <person name="Spatafora J."/>
            <person name="Crous P."/>
            <person name="Grigoriev I."/>
        </authorList>
    </citation>
    <scope>NUCLEOTIDE SEQUENCE</scope>
    <source>
        <strain evidence="4">CBS 269.34</strain>
    </source>
</reference>
<dbReference type="Proteomes" id="UP000799750">
    <property type="component" value="Unassembled WGS sequence"/>
</dbReference>
<keyword evidence="5" id="KW-1185">Reference proteome</keyword>
<feature type="domain" description="Ubiquitin-like" evidence="3">
    <location>
        <begin position="218"/>
        <end position="299"/>
    </location>
</feature>
<feature type="compositionally biased region" description="Basic and acidic residues" evidence="1">
    <location>
        <begin position="507"/>
        <end position="521"/>
    </location>
</feature>
<dbReference type="InterPro" id="IPR054464">
    <property type="entry name" value="ULD_fung"/>
</dbReference>
<dbReference type="OrthoDB" id="3936147at2759"/>
<evidence type="ECO:0000256" key="1">
    <source>
        <dbReference type="SAM" id="MobiDB-lite"/>
    </source>
</evidence>
<dbReference type="EMBL" id="MU004188">
    <property type="protein sequence ID" value="KAF2496256.1"/>
    <property type="molecule type" value="Genomic_DNA"/>
</dbReference>
<protein>
    <recommendedName>
        <fullName evidence="3">Ubiquitin-like domain-containing protein</fullName>
    </recommendedName>
</protein>
<keyword evidence="2" id="KW-0812">Transmembrane</keyword>
<feature type="transmembrane region" description="Helical" evidence="2">
    <location>
        <begin position="168"/>
        <end position="192"/>
    </location>
</feature>
<keyword evidence="2" id="KW-0472">Membrane</keyword>
<evidence type="ECO:0000313" key="4">
    <source>
        <dbReference type="EMBL" id="KAF2496256.1"/>
    </source>
</evidence>
<gene>
    <name evidence="4" type="ORF">BU16DRAFT_371386</name>
</gene>
<evidence type="ECO:0000313" key="5">
    <source>
        <dbReference type="Proteomes" id="UP000799750"/>
    </source>
</evidence>
<dbReference type="Pfam" id="PF22893">
    <property type="entry name" value="ULD_2"/>
    <property type="match status" value="1"/>
</dbReference>
<proteinExistence type="predicted"/>
<sequence>MSGLTLAVNDGFRTWEAENQQAYHSMTRNLTAAEGTNTRHITQTSTDENSAMDRFTEEARKRGESSQVSLELIQKAMQRQSLLLEKVQDSVDAGPSNLEALCSDLRAGIASIKELSRHNRQGVAYSESPAAHGIDCTESSIQEDQHPARDETGRQRRTDTQPNRVTTLLGLLVAEILESCIIALWVVLWALLQRTVLILQRAGRSMVLYRAPILQYADCIQFFDAVNKYPRILQYELCRDWDLFNHILRQQLVDLPGFDKVRNGEYFLLDLRSGKALPEESWASSIVPGSKVAMSMWMKEWRSAPGSCPRPSCQAVLTLARKRQTSFSQCSKCSLVFHTSDRGPAAPNQKAYEARPNFDAEFDFDLRMGSNPNNINARQDQTVKDVFRRIHVAPMHRQRQFDTTGRVAQLERSFRGAVSPWKYVYLERDKQIRRQERRTQEIESAKEAPAPEEEGEPHQRQGNDSRSQRPAEGSLNEVSLPEANGSQDTQSKPPMRAQSSAQHGQVHRQDAYPKEARAAKS</sequence>
<feature type="compositionally biased region" description="Basic and acidic residues" evidence="1">
    <location>
        <begin position="456"/>
        <end position="469"/>
    </location>
</feature>
<feature type="compositionally biased region" description="Polar residues" evidence="1">
    <location>
        <begin position="484"/>
        <end position="503"/>
    </location>
</feature>